<organism evidence="1 2">
    <name type="scientific">Vermiconidia calcicola</name>
    <dbReference type="NCBI Taxonomy" id="1690605"/>
    <lineage>
        <taxon>Eukaryota</taxon>
        <taxon>Fungi</taxon>
        <taxon>Dikarya</taxon>
        <taxon>Ascomycota</taxon>
        <taxon>Pezizomycotina</taxon>
        <taxon>Dothideomycetes</taxon>
        <taxon>Dothideomycetidae</taxon>
        <taxon>Mycosphaerellales</taxon>
        <taxon>Extremaceae</taxon>
        <taxon>Vermiconidia</taxon>
    </lineage>
</organism>
<accession>A0ACC3NYC6</accession>
<proteinExistence type="predicted"/>
<name>A0ACC3NYC6_9PEZI</name>
<evidence type="ECO:0000313" key="1">
    <source>
        <dbReference type="EMBL" id="KAK3725424.1"/>
    </source>
</evidence>
<reference evidence="1" key="1">
    <citation type="submission" date="2023-07" db="EMBL/GenBank/DDBJ databases">
        <title>Black Yeasts Isolated from many extreme environments.</title>
        <authorList>
            <person name="Coleine C."/>
            <person name="Stajich J.E."/>
            <person name="Selbmann L."/>
        </authorList>
    </citation>
    <scope>NUCLEOTIDE SEQUENCE</scope>
    <source>
        <strain evidence="1">CCFEE 5714</strain>
    </source>
</reference>
<dbReference type="Proteomes" id="UP001281147">
    <property type="component" value="Unassembled WGS sequence"/>
</dbReference>
<dbReference type="EMBL" id="JAUTXU010000002">
    <property type="protein sequence ID" value="KAK3725424.1"/>
    <property type="molecule type" value="Genomic_DNA"/>
</dbReference>
<protein>
    <submittedName>
        <fullName evidence="1">Uncharacterized protein</fullName>
    </submittedName>
</protein>
<gene>
    <name evidence="1" type="ORF">LTR37_000394</name>
</gene>
<comment type="caution">
    <text evidence="1">The sequence shown here is derived from an EMBL/GenBank/DDBJ whole genome shotgun (WGS) entry which is preliminary data.</text>
</comment>
<sequence>MTIWAQMMPKFLSIASSYPYVMHALLSFSANHLAWVHRSSETRNLHIQHGSIALRGLHEAIGSFSRANADAVLAASLLMLWQATDLRSWSSLRAGTRSVLMAMQSWKHESLFANDIAEEELVAGSLLSYSTKPLANPSDRVSILQNIMQALQRVQLALVGHEQELHWLNQLFIYVQRLQSLNPAQTAEEQFSQLYYLRKWLFWVPISLLQRNAGQGPAMLTLAHFYATALALEPLFPELGSSFCSEMALTPLEAILNVTDAMQSEQTTQPRSTDIAVFLQFPLQMALSYRSRALQAQQMGVNQEPALVGQETWGYATMGSISPAFTPPSLHYGTSQPASTAQSPFLEVPSTYQGLNYGTQGWGVPSPGLPAQTYGNQDEHIYEYMSSTGNSRSGFVAPVPIWT</sequence>
<keyword evidence="2" id="KW-1185">Reference proteome</keyword>
<evidence type="ECO:0000313" key="2">
    <source>
        <dbReference type="Proteomes" id="UP001281147"/>
    </source>
</evidence>